<dbReference type="NCBIfam" id="TIGR00211">
    <property type="entry name" value="glyS"/>
    <property type="match status" value="1"/>
</dbReference>
<evidence type="ECO:0000256" key="3">
    <source>
        <dbReference type="ARBA" id="ARBA00022490"/>
    </source>
</evidence>
<evidence type="ECO:0000256" key="6">
    <source>
        <dbReference type="ARBA" id="ARBA00022840"/>
    </source>
</evidence>
<dbReference type="SUPFAM" id="SSF109604">
    <property type="entry name" value="HD-domain/PDEase-like"/>
    <property type="match status" value="1"/>
</dbReference>
<keyword evidence="8 10" id="KW-0030">Aminoacyl-tRNA synthetase</keyword>
<dbReference type="InterPro" id="IPR008909">
    <property type="entry name" value="DALR_anticod-bd"/>
</dbReference>
<evidence type="ECO:0000256" key="9">
    <source>
        <dbReference type="ARBA" id="ARBA00047937"/>
    </source>
</evidence>
<sequence length="690" mass="79167">MSNVLIEIGLEEMPAKMVRGAMNQFKEKTENWLKENRIDFAKVVPFSTPRRLAVRIEDVSDSQSDIVEEAKGPAKHIALDNEGTWSKAAIGFSKGQGKSVDDIYFKEVNGVEYCFVKVEQKGLKTAELLPSIQTVITSLTFPKNMKWGSYDFKFVRPIKWILALFGTEVIPFTITDVNTGRLTRGHRFLGEEVEIEQPEEYEQKLLSQYVLVNYDERKEAIRQQLVKLAEAEGWIIPIDEELLEEVTNLVEYPTVLFGQFDPEFLSLPSEVLITSMKEHQRYFPVKDPSGTLLPYFVTVRNGDHRHIEKVAKGNEKVLSARLSDANFFFKEDQKLSIDEWNSKLEKIVYQEQIGTYAEKVKRIVSFSTQLTDKLGLEPEQKEVVLRAAQICKYDLVTHMVYEFPELQGYMGEKYARLKNENEDVAKAIYEHYMPRHSDDSAPRTVAGSIVSITDKIDTIVSCFAIGLIPTGSQDPYGLRRQAWGVVVTLLERNWSFSLKDLVTKAFENVQASGVPIKEKNTVQEVLHFFAQRIKFILQEQGVRYDVVDAVLSEANADVSTLVDRARILNERRENEDFKEIIESLSRVINIAKKAELDQEVDSSLFENEYEKALLEAYTGIKNEWTNLSSEEERFNRLAQLKQTIDPYFDHTMVMSTDEKIKANRLALMKKISDLILQFANVNLLQVKQTL</sequence>
<evidence type="ECO:0000313" key="13">
    <source>
        <dbReference type="Proteomes" id="UP000219546"/>
    </source>
</evidence>
<keyword evidence="7 10" id="KW-0648">Protein biosynthesis</keyword>
<dbReference type="EMBL" id="OAOP01000002">
    <property type="protein sequence ID" value="SNX67883.1"/>
    <property type="molecule type" value="Genomic_DNA"/>
</dbReference>
<dbReference type="Proteomes" id="UP000219546">
    <property type="component" value="Unassembled WGS sequence"/>
</dbReference>
<evidence type="ECO:0000256" key="1">
    <source>
        <dbReference type="ARBA" id="ARBA00004496"/>
    </source>
</evidence>
<evidence type="ECO:0000256" key="5">
    <source>
        <dbReference type="ARBA" id="ARBA00022741"/>
    </source>
</evidence>
<dbReference type="HAMAP" id="MF_00255">
    <property type="entry name" value="Gly_tRNA_synth_beta"/>
    <property type="match status" value="1"/>
</dbReference>
<evidence type="ECO:0000256" key="2">
    <source>
        <dbReference type="ARBA" id="ARBA00008226"/>
    </source>
</evidence>
<evidence type="ECO:0000256" key="10">
    <source>
        <dbReference type="HAMAP-Rule" id="MF_00255"/>
    </source>
</evidence>
<dbReference type="GO" id="GO:0004820">
    <property type="term" value="F:glycine-tRNA ligase activity"/>
    <property type="evidence" value="ECO:0007669"/>
    <property type="project" value="UniProtKB-UniRule"/>
</dbReference>
<dbReference type="InterPro" id="IPR006194">
    <property type="entry name" value="Gly-tRNA-synth_heterodimer"/>
</dbReference>
<dbReference type="GO" id="GO:0005829">
    <property type="term" value="C:cytosol"/>
    <property type="evidence" value="ECO:0007669"/>
    <property type="project" value="TreeGrafter"/>
</dbReference>
<evidence type="ECO:0000256" key="4">
    <source>
        <dbReference type="ARBA" id="ARBA00022598"/>
    </source>
</evidence>
<dbReference type="PANTHER" id="PTHR30075:SF2">
    <property type="entry name" value="GLYCINE--TRNA LIGASE, CHLOROPLASTIC_MITOCHONDRIAL 2"/>
    <property type="match status" value="1"/>
</dbReference>
<dbReference type="InterPro" id="IPR015944">
    <property type="entry name" value="Gly-tRNA-synth_bsu"/>
</dbReference>
<comment type="catalytic activity">
    <reaction evidence="9 10">
        <text>tRNA(Gly) + glycine + ATP = glycyl-tRNA(Gly) + AMP + diphosphate</text>
        <dbReference type="Rhea" id="RHEA:16013"/>
        <dbReference type="Rhea" id="RHEA-COMP:9664"/>
        <dbReference type="Rhea" id="RHEA-COMP:9683"/>
        <dbReference type="ChEBI" id="CHEBI:30616"/>
        <dbReference type="ChEBI" id="CHEBI:33019"/>
        <dbReference type="ChEBI" id="CHEBI:57305"/>
        <dbReference type="ChEBI" id="CHEBI:78442"/>
        <dbReference type="ChEBI" id="CHEBI:78522"/>
        <dbReference type="ChEBI" id="CHEBI:456215"/>
        <dbReference type="EC" id="6.1.1.14"/>
    </reaction>
</comment>
<keyword evidence="6 10" id="KW-0067">ATP-binding</keyword>
<name>A0A285CLJ9_9BACI</name>
<protein>
    <recommendedName>
        <fullName evidence="10">Glycine--tRNA ligase beta subunit</fullName>
        <ecNumber evidence="10">6.1.1.14</ecNumber>
    </recommendedName>
    <alternativeName>
        <fullName evidence="10">Glycyl-tRNA synthetase beta subunit</fullName>
        <shortName evidence="10">GlyRS</shortName>
    </alternativeName>
</protein>
<dbReference type="GO" id="GO:0006420">
    <property type="term" value="P:arginyl-tRNA aminoacylation"/>
    <property type="evidence" value="ECO:0007669"/>
    <property type="project" value="InterPro"/>
</dbReference>
<evidence type="ECO:0000313" key="12">
    <source>
        <dbReference type="EMBL" id="SNX67883.1"/>
    </source>
</evidence>
<dbReference type="AlphaFoldDB" id="A0A285CLJ9"/>
<dbReference type="OrthoDB" id="9775440at2"/>
<dbReference type="GO" id="GO:0004814">
    <property type="term" value="F:arginine-tRNA ligase activity"/>
    <property type="evidence" value="ECO:0007669"/>
    <property type="project" value="InterPro"/>
</dbReference>
<comment type="subunit">
    <text evidence="10">Tetramer of two alpha and two beta subunits.</text>
</comment>
<dbReference type="EC" id="6.1.1.14" evidence="10"/>
<keyword evidence="3 10" id="KW-0963">Cytoplasm</keyword>
<dbReference type="Pfam" id="PF05746">
    <property type="entry name" value="DALR_1"/>
    <property type="match status" value="1"/>
</dbReference>
<comment type="similarity">
    <text evidence="2 10">Belongs to the class-II aminoacyl-tRNA synthetase family.</text>
</comment>
<accession>A0A285CLJ9</accession>
<dbReference type="PRINTS" id="PR01045">
    <property type="entry name" value="TRNASYNTHGB"/>
</dbReference>
<organism evidence="12 13">
    <name type="scientific">Bacillus oleivorans</name>
    <dbReference type="NCBI Taxonomy" id="1448271"/>
    <lineage>
        <taxon>Bacteria</taxon>
        <taxon>Bacillati</taxon>
        <taxon>Bacillota</taxon>
        <taxon>Bacilli</taxon>
        <taxon>Bacillales</taxon>
        <taxon>Bacillaceae</taxon>
        <taxon>Bacillus</taxon>
    </lineage>
</organism>
<gene>
    <name evidence="10" type="primary">glyS</name>
    <name evidence="12" type="ORF">SAMN05877753_10287</name>
</gene>
<dbReference type="RefSeq" id="WP_097157296.1">
    <property type="nucleotide sequence ID" value="NZ_JBEPMQ010000013.1"/>
</dbReference>
<reference evidence="12 13" key="1">
    <citation type="submission" date="2017-08" db="EMBL/GenBank/DDBJ databases">
        <authorList>
            <person name="de Groot N.N."/>
        </authorList>
    </citation>
    <scope>NUCLEOTIDE SEQUENCE [LARGE SCALE GENOMIC DNA]</scope>
    <source>
        <strain evidence="12 13">JC228</strain>
    </source>
</reference>
<dbReference type="Pfam" id="PF02092">
    <property type="entry name" value="tRNA_synt_2f"/>
    <property type="match status" value="1"/>
</dbReference>
<evidence type="ECO:0000256" key="8">
    <source>
        <dbReference type="ARBA" id="ARBA00023146"/>
    </source>
</evidence>
<dbReference type="PROSITE" id="PS50861">
    <property type="entry name" value="AA_TRNA_LIGASE_II_GLYAB"/>
    <property type="match status" value="1"/>
</dbReference>
<keyword evidence="13" id="KW-1185">Reference proteome</keyword>
<keyword evidence="4 10" id="KW-0436">Ligase</keyword>
<dbReference type="GO" id="GO:0006426">
    <property type="term" value="P:glycyl-tRNA aminoacylation"/>
    <property type="evidence" value="ECO:0007669"/>
    <property type="project" value="UniProtKB-UniRule"/>
</dbReference>
<evidence type="ECO:0000259" key="11">
    <source>
        <dbReference type="Pfam" id="PF05746"/>
    </source>
</evidence>
<comment type="subcellular location">
    <subcellularLocation>
        <location evidence="1 10">Cytoplasm</location>
    </subcellularLocation>
</comment>
<feature type="domain" description="DALR anticodon binding" evidence="11">
    <location>
        <begin position="582"/>
        <end position="674"/>
    </location>
</feature>
<proteinExistence type="inferred from homology"/>
<dbReference type="PANTHER" id="PTHR30075">
    <property type="entry name" value="GLYCYL-TRNA SYNTHETASE"/>
    <property type="match status" value="1"/>
</dbReference>
<dbReference type="GO" id="GO:0005524">
    <property type="term" value="F:ATP binding"/>
    <property type="evidence" value="ECO:0007669"/>
    <property type="project" value="UniProtKB-UniRule"/>
</dbReference>
<keyword evidence="5 10" id="KW-0547">Nucleotide-binding</keyword>
<evidence type="ECO:0000256" key="7">
    <source>
        <dbReference type="ARBA" id="ARBA00022917"/>
    </source>
</evidence>